<dbReference type="AlphaFoldDB" id="V4L050"/>
<gene>
    <name evidence="1" type="ORF">EUTSA_v10015505mg</name>
</gene>
<feature type="non-terminal residue" evidence="1">
    <location>
        <position position="223"/>
    </location>
</feature>
<proteinExistence type="predicted"/>
<dbReference type="Gramene" id="ESQ43625">
    <property type="protein sequence ID" value="ESQ43625"/>
    <property type="gene ID" value="EUTSA_v10015505mg"/>
</dbReference>
<sequence>MQNKTNEESSSSESDNNHYKLKSIVFALGKPPLNQSSKKNTKNCLITIEEKILGLELFIREKSYLFEIALNAFMLSEIPVKHTSEAEVKIYELQKQIFELRRELEMQHKRRLDAEIQAEIAEEKIPELSSKIENVRDLVSLGFGLHIQKLTAYLMTQWHQHLSGTLQKKWIPSIKDACVTFTIYLKPKIQYLIDKSIEVLYTSKQVLTPQSIQGLDVSYYYLE</sequence>
<dbReference type="Proteomes" id="UP000030689">
    <property type="component" value="Unassembled WGS sequence"/>
</dbReference>
<reference evidence="1 2" key="1">
    <citation type="journal article" date="2013" name="Front. Plant Sci.">
        <title>The Reference Genome of the Halophytic Plant Eutrema salsugineum.</title>
        <authorList>
            <person name="Yang R."/>
            <person name="Jarvis D.E."/>
            <person name="Chen H."/>
            <person name="Beilstein M.A."/>
            <person name="Grimwood J."/>
            <person name="Jenkins J."/>
            <person name="Shu S."/>
            <person name="Prochnik S."/>
            <person name="Xin M."/>
            <person name="Ma C."/>
            <person name="Schmutz J."/>
            <person name="Wing R.A."/>
            <person name="Mitchell-Olds T."/>
            <person name="Schumaker K.S."/>
            <person name="Wang X."/>
        </authorList>
    </citation>
    <scope>NUCLEOTIDE SEQUENCE [LARGE SCALE GENOMIC DNA]</scope>
</reference>
<evidence type="ECO:0000313" key="1">
    <source>
        <dbReference type="EMBL" id="ESQ43625.1"/>
    </source>
</evidence>
<dbReference type="KEGG" id="eus:EUTSA_v10015505mg"/>
<protein>
    <submittedName>
        <fullName evidence="1">Uncharacterized protein</fullName>
    </submittedName>
</protein>
<accession>V4L050</accession>
<keyword evidence="2" id="KW-1185">Reference proteome</keyword>
<evidence type="ECO:0000313" key="2">
    <source>
        <dbReference type="Proteomes" id="UP000030689"/>
    </source>
</evidence>
<organism evidence="1 2">
    <name type="scientific">Eutrema salsugineum</name>
    <name type="common">Saltwater cress</name>
    <name type="synonym">Sisymbrium salsugineum</name>
    <dbReference type="NCBI Taxonomy" id="72664"/>
    <lineage>
        <taxon>Eukaryota</taxon>
        <taxon>Viridiplantae</taxon>
        <taxon>Streptophyta</taxon>
        <taxon>Embryophyta</taxon>
        <taxon>Tracheophyta</taxon>
        <taxon>Spermatophyta</taxon>
        <taxon>Magnoliopsida</taxon>
        <taxon>eudicotyledons</taxon>
        <taxon>Gunneridae</taxon>
        <taxon>Pentapetalae</taxon>
        <taxon>rosids</taxon>
        <taxon>malvids</taxon>
        <taxon>Brassicales</taxon>
        <taxon>Brassicaceae</taxon>
        <taxon>Eutremeae</taxon>
        <taxon>Eutrema</taxon>
    </lineage>
</organism>
<name>V4L050_EUTSA</name>
<dbReference type="EMBL" id="KI517464">
    <property type="protein sequence ID" value="ESQ43625.1"/>
    <property type="molecule type" value="Genomic_DNA"/>
</dbReference>
<dbReference type="STRING" id="72664.V4L050"/>